<dbReference type="PANTHER" id="PTHR30535">
    <property type="entry name" value="VITAMIN B12-BINDING PROTEIN"/>
    <property type="match status" value="1"/>
</dbReference>
<feature type="domain" description="Fe/B12 periplasmic-binding" evidence="1">
    <location>
        <begin position="31"/>
        <end position="311"/>
    </location>
</feature>
<dbReference type="Gene3D" id="3.40.50.1980">
    <property type="entry name" value="Nitrogenase molybdenum iron protein domain"/>
    <property type="match status" value="2"/>
</dbReference>
<dbReference type="SUPFAM" id="SSF53807">
    <property type="entry name" value="Helical backbone' metal receptor"/>
    <property type="match status" value="1"/>
</dbReference>
<evidence type="ECO:0000313" key="3">
    <source>
        <dbReference type="Proteomes" id="UP000033123"/>
    </source>
</evidence>
<evidence type="ECO:0000313" key="2">
    <source>
        <dbReference type="EMBL" id="AKB37167.1"/>
    </source>
</evidence>
<evidence type="ECO:0000259" key="1">
    <source>
        <dbReference type="PROSITE" id="PS50983"/>
    </source>
</evidence>
<dbReference type="STRING" id="1434118.MSSAC_2577"/>
<reference evidence="2 3" key="1">
    <citation type="submission" date="2014-07" db="EMBL/GenBank/DDBJ databases">
        <title>Methanogenic archaea and the global carbon cycle.</title>
        <authorList>
            <person name="Henriksen J.R."/>
            <person name="Luke J."/>
            <person name="Reinhart S."/>
            <person name="Benedict M.N."/>
            <person name="Youngblut N.D."/>
            <person name="Metcalf M.E."/>
            <person name="Whitaker R.J."/>
            <person name="Metcalf W.W."/>
        </authorList>
    </citation>
    <scope>NUCLEOTIDE SEQUENCE [LARGE SCALE GENOMIC DNA]</scope>
    <source>
        <strain evidence="2 3">C2J</strain>
    </source>
</reference>
<proteinExistence type="predicted"/>
<dbReference type="GO" id="GO:0005524">
    <property type="term" value="F:ATP binding"/>
    <property type="evidence" value="ECO:0007669"/>
    <property type="project" value="UniProtKB-KW"/>
</dbReference>
<gene>
    <name evidence="2" type="ORF">MSSAC_2577</name>
</gene>
<dbReference type="KEGG" id="msj:MSSAC_2577"/>
<dbReference type="AlphaFoldDB" id="A0A0E3PQ38"/>
<keyword evidence="2" id="KW-0547">Nucleotide-binding</keyword>
<dbReference type="Pfam" id="PF01497">
    <property type="entry name" value="Peripla_BP_2"/>
    <property type="match status" value="1"/>
</dbReference>
<dbReference type="PATRIC" id="fig|1434118.4.peg.3345"/>
<protein>
    <submittedName>
        <fullName evidence="2">Iron (Iii) abc transporter, atp-binding protein (Hemv-3)</fullName>
    </submittedName>
</protein>
<dbReference type="EMBL" id="CP009508">
    <property type="protein sequence ID" value="AKB37167.1"/>
    <property type="molecule type" value="Genomic_DNA"/>
</dbReference>
<dbReference type="InterPro" id="IPR050902">
    <property type="entry name" value="ABC_Transporter_SBP"/>
</dbReference>
<dbReference type="HOGENOM" id="CLU_038034_13_1_2"/>
<keyword evidence="2" id="KW-0067">ATP-binding</keyword>
<accession>A0A0E3PQ38</accession>
<dbReference type="CDD" id="cd01147">
    <property type="entry name" value="HemV-2"/>
    <property type="match status" value="1"/>
</dbReference>
<dbReference type="Proteomes" id="UP000033123">
    <property type="component" value="Chromosome"/>
</dbReference>
<dbReference type="PANTHER" id="PTHR30535:SF34">
    <property type="entry name" value="MOLYBDATE-BINDING PROTEIN MOLA"/>
    <property type="match status" value="1"/>
</dbReference>
<dbReference type="InterPro" id="IPR002491">
    <property type="entry name" value="ABC_transptr_periplasmic_BD"/>
</dbReference>
<name>A0A0E3PQ38_9EURY</name>
<dbReference type="PROSITE" id="PS50983">
    <property type="entry name" value="FE_B12_PBP"/>
    <property type="match status" value="1"/>
</dbReference>
<sequence>MFYDTGSDSSEGMTITDAIGRTVTVPGDAEKFAAIGPGGLRLYCYVGDTSKLVGIERIEKTWDDYAGRPYMLANQDLLDLPVVGEGGPTAAPDTEKLVSLGPDVIFTLYNWEIADVNDLQEKTGIPVVALSYGPAEVFDEESYQSLRLIGQVTGREERAEELIDYSESLKADLAARTENIPNEDKPTVYIGAVCYYATKGIQSTAANYTLFKAVNARNIIDEDSANSGITGFSFIDKEYLLELDPEIIILDSAGLGLVQADYEEFPEYYKGLSAFNNGNVYMQLPYNNYYTNIETAVADAYYIGKVLSPDEFSDVDVGEKYDEISTEFLGAPLYDNMSEAYYGGYRQLSFN</sequence>
<organism evidence="2 3">
    <name type="scientific">Methanosarcina siciliae C2J</name>
    <dbReference type="NCBI Taxonomy" id="1434118"/>
    <lineage>
        <taxon>Archaea</taxon>
        <taxon>Methanobacteriati</taxon>
        <taxon>Methanobacteriota</taxon>
        <taxon>Stenosarchaea group</taxon>
        <taxon>Methanomicrobia</taxon>
        <taxon>Methanosarcinales</taxon>
        <taxon>Methanosarcinaceae</taxon>
        <taxon>Methanosarcina</taxon>
    </lineage>
</organism>